<dbReference type="PROSITE" id="PS00108">
    <property type="entry name" value="PROTEIN_KINASE_ST"/>
    <property type="match status" value="1"/>
</dbReference>
<feature type="domain" description="Protein kinase" evidence="6">
    <location>
        <begin position="27"/>
        <end position="299"/>
    </location>
</feature>
<dbReference type="InterPro" id="IPR008271">
    <property type="entry name" value="Ser/Thr_kinase_AS"/>
</dbReference>
<organism evidence="7 8">
    <name type="scientific">Paenibacillus turicensis</name>
    <dbReference type="NCBI Taxonomy" id="160487"/>
    <lineage>
        <taxon>Bacteria</taxon>
        <taxon>Bacillati</taxon>
        <taxon>Bacillota</taxon>
        <taxon>Bacilli</taxon>
        <taxon>Bacillales</taxon>
        <taxon>Paenibacillaceae</taxon>
        <taxon>Paenibacillus</taxon>
    </lineage>
</organism>
<evidence type="ECO:0000313" key="8">
    <source>
        <dbReference type="Proteomes" id="UP001519272"/>
    </source>
</evidence>
<name>A0ABS4FS84_9BACL</name>
<evidence type="ECO:0000256" key="1">
    <source>
        <dbReference type="ARBA" id="ARBA00022527"/>
    </source>
</evidence>
<dbReference type="Proteomes" id="UP001519272">
    <property type="component" value="Unassembled WGS sequence"/>
</dbReference>
<dbReference type="EMBL" id="JAGGKG010000008">
    <property type="protein sequence ID" value="MBP1905427.1"/>
    <property type="molecule type" value="Genomic_DNA"/>
</dbReference>
<dbReference type="InterPro" id="IPR011009">
    <property type="entry name" value="Kinase-like_dom_sf"/>
</dbReference>
<accession>A0ABS4FS84</accession>
<keyword evidence="5" id="KW-0067">ATP-binding</keyword>
<gene>
    <name evidence="7" type="ORF">J2Z32_002057</name>
</gene>
<dbReference type="RefSeq" id="WP_210089048.1">
    <property type="nucleotide sequence ID" value="NZ_JAGGKG010000008.1"/>
</dbReference>
<evidence type="ECO:0000313" key="7">
    <source>
        <dbReference type="EMBL" id="MBP1905427.1"/>
    </source>
</evidence>
<keyword evidence="3" id="KW-0547">Nucleotide-binding</keyword>
<evidence type="ECO:0000259" key="6">
    <source>
        <dbReference type="PROSITE" id="PS50011"/>
    </source>
</evidence>
<evidence type="ECO:0000256" key="5">
    <source>
        <dbReference type="ARBA" id="ARBA00022840"/>
    </source>
</evidence>
<dbReference type="GO" id="GO:0004674">
    <property type="term" value="F:protein serine/threonine kinase activity"/>
    <property type="evidence" value="ECO:0007669"/>
    <property type="project" value="UniProtKB-KW"/>
</dbReference>
<keyword evidence="2" id="KW-0808">Transferase</keyword>
<keyword evidence="4 7" id="KW-0418">Kinase</keyword>
<dbReference type="SUPFAM" id="SSF56112">
    <property type="entry name" value="Protein kinase-like (PK-like)"/>
    <property type="match status" value="1"/>
</dbReference>
<dbReference type="PANTHER" id="PTHR24345:SF91">
    <property type="entry name" value="SERINE_THREONINE-PROTEIN KINASE PLK4"/>
    <property type="match status" value="1"/>
</dbReference>
<dbReference type="InterPro" id="IPR000719">
    <property type="entry name" value="Prot_kinase_dom"/>
</dbReference>
<dbReference type="PANTHER" id="PTHR24345">
    <property type="entry name" value="SERINE/THREONINE-PROTEIN KINASE PLK"/>
    <property type="match status" value="1"/>
</dbReference>
<evidence type="ECO:0000256" key="3">
    <source>
        <dbReference type="ARBA" id="ARBA00022741"/>
    </source>
</evidence>
<evidence type="ECO:0000256" key="2">
    <source>
        <dbReference type="ARBA" id="ARBA00022679"/>
    </source>
</evidence>
<sequence length="311" mass="35749">MNIKIGSSALSRNTKLGNQANKQTTLYRIRHVISESELAIVYSARDDKQGKKYIIKEFFPKAFFYRDKNASKAKHRARYAPEKYEMLRQAFLEECELLKLCQHQGVAGYVDQFEQNDTVYLVMEFCEGITLDQYIQAEGTIITPSFFYHSLLPFIQALEYIHARGVIHRDLKPQNILINEQGELKLIDFGSAVRYPGTGYPIMTTAGYSPLELYSEKSEQGPVSDVYSLAAVIYYCCQGQAPKDVRQRLFDDEHISLPSNHRCSWKVLSKAVSRGLVVSPQKRLSSLIWFKHAIRLEFFTSFSIRSRRQSG</sequence>
<dbReference type="CDD" id="cd14014">
    <property type="entry name" value="STKc_PknB_like"/>
    <property type="match status" value="1"/>
</dbReference>
<keyword evidence="1 7" id="KW-0723">Serine/threonine-protein kinase</keyword>
<proteinExistence type="predicted"/>
<keyword evidence="8" id="KW-1185">Reference proteome</keyword>
<dbReference type="SMART" id="SM00220">
    <property type="entry name" value="S_TKc"/>
    <property type="match status" value="1"/>
</dbReference>
<dbReference type="Gene3D" id="1.10.510.10">
    <property type="entry name" value="Transferase(Phosphotransferase) domain 1"/>
    <property type="match status" value="1"/>
</dbReference>
<dbReference type="PROSITE" id="PS50011">
    <property type="entry name" value="PROTEIN_KINASE_DOM"/>
    <property type="match status" value="1"/>
</dbReference>
<protein>
    <submittedName>
        <fullName evidence="7">Serine/threonine protein kinase</fullName>
    </submittedName>
</protein>
<reference evidence="7 8" key="1">
    <citation type="submission" date="2021-03" db="EMBL/GenBank/DDBJ databases">
        <title>Genomic Encyclopedia of Type Strains, Phase IV (KMG-IV): sequencing the most valuable type-strain genomes for metagenomic binning, comparative biology and taxonomic classification.</title>
        <authorList>
            <person name="Goeker M."/>
        </authorList>
    </citation>
    <scope>NUCLEOTIDE SEQUENCE [LARGE SCALE GENOMIC DNA]</scope>
    <source>
        <strain evidence="7 8">DSM 14349</strain>
    </source>
</reference>
<dbReference type="Pfam" id="PF00069">
    <property type="entry name" value="Pkinase"/>
    <property type="match status" value="1"/>
</dbReference>
<comment type="caution">
    <text evidence="7">The sequence shown here is derived from an EMBL/GenBank/DDBJ whole genome shotgun (WGS) entry which is preliminary data.</text>
</comment>
<evidence type="ECO:0000256" key="4">
    <source>
        <dbReference type="ARBA" id="ARBA00022777"/>
    </source>
</evidence>